<accession>H7GG62</accession>
<reference evidence="1 2" key="1">
    <citation type="journal article" date="2012" name="J. Bacteriol.">
        <title>Draft genome sequence of Thermus sp. strain RL, isolated from a hot water spring located atop the Himalayan ranges at Manikaran, India.</title>
        <authorList>
            <person name="Dwivedi V."/>
            <person name="Sangwan N."/>
            <person name="Nigam A."/>
            <person name="Garg N."/>
            <person name="Niharika N."/>
            <person name="Khurana P."/>
            <person name="Khurana J.P."/>
            <person name="Lal R."/>
        </authorList>
    </citation>
    <scope>NUCLEOTIDE SEQUENCE [LARGE SCALE GENOMIC DNA]</scope>
    <source>
        <strain evidence="1 2">RL</strain>
    </source>
</reference>
<keyword evidence="2" id="KW-1185">Reference proteome</keyword>
<dbReference type="AlphaFoldDB" id="H7GG62"/>
<dbReference type="PATRIC" id="fig|456163.3.peg.1140"/>
<proteinExistence type="predicted"/>
<evidence type="ECO:0000313" key="2">
    <source>
        <dbReference type="Proteomes" id="UP000053186"/>
    </source>
</evidence>
<gene>
    <name evidence="1" type="ORF">RLTM_05786</name>
</gene>
<comment type="caution">
    <text evidence="1">The sequence shown here is derived from an EMBL/GenBank/DDBJ whole genome shotgun (WGS) entry which is preliminary data.</text>
</comment>
<organism evidence="1 2">
    <name type="scientific">Thermus parvatiensis</name>
    <dbReference type="NCBI Taxonomy" id="456163"/>
    <lineage>
        <taxon>Bacteria</taxon>
        <taxon>Thermotogati</taxon>
        <taxon>Deinococcota</taxon>
        <taxon>Deinococci</taxon>
        <taxon>Thermales</taxon>
        <taxon>Thermaceae</taxon>
        <taxon>Thermus</taxon>
    </lineage>
</organism>
<dbReference type="Proteomes" id="UP000053186">
    <property type="component" value="Unassembled WGS sequence"/>
</dbReference>
<dbReference type="EMBL" id="AIJQ01000007">
    <property type="protein sequence ID" value="EIA39186.1"/>
    <property type="molecule type" value="Genomic_DNA"/>
</dbReference>
<name>H7GG62_9DEIN</name>
<sequence length="322" mass="35432">MEAMLKDVQEVKAVGRTRRVHVRPFAWNSRVPLALLVVLSGLFAGCGRGAATATPSQSPDQSAAWMELAPGIRYREGEGRVSLDIAPPLLSEESVRKFAEYAQGRMAQATSEEKAFWEEQLRFVKEQQALWSDEELVVSVLERAFLERIPLPLKEPQRQELRAKLGEIVGQMKRYGPENLPWGGDFQGLPPELKTSDGGMVVGLDTFPLLVQHLGPQSLFPSCSLAASALPTTASPGAKAYAFASCSTGSIIWGQVETRTSAKAANDWPPPCYDSGWPTSQCMSVAYGSMGCYSSAWAGYYYQWTDLRIYSSRRSSSNSRCF</sequence>
<protein>
    <submittedName>
        <fullName evidence="1">Uncharacterized protein</fullName>
    </submittedName>
</protein>
<evidence type="ECO:0000313" key="1">
    <source>
        <dbReference type="EMBL" id="EIA39186.1"/>
    </source>
</evidence>